<accession>A0AAE5H167</accession>
<proteinExistence type="inferred from homology"/>
<reference evidence="8" key="1">
    <citation type="submission" date="2020-06" db="EMBL/GenBank/DDBJ databases">
        <title>Genomic insights into acetone-butanol-ethanol (ABE) fermentation by sequencing solventogenic clostridia strains.</title>
        <authorList>
            <person name="Brown S."/>
        </authorList>
    </citation>
    <scope>NUCLEOTIDE SEQUENCE</scope>
    <source>
        <strain evidence="8">DJ123</strain>
    </source>
</reference>
<comment type="similarity">
    <text evidence="2">Belongs to the glycosyltransferase 2 family.</text>
</comment>
<dbReference type="RefSeq" id="WP_077854956.1">
    <property type="nucleotide sequence ID" value="NZ_JABTDW010000001.1"/>
</dbReference>
<sequence>MKNIIYSKYSNERADQFKIRTDIVEDLDGKRYVHKIPLTEEAHIHLKNIYKNFKLLSEVYTGSKMRINNCRKIDSGLEFEYITGITLEEELDTLLLNKDYVQIIEKITEYVSLLQKSMDDKEFKLTEDFTKIFGNVKFNMPLKAGKVNDIDLNFNNIILGEYWNVIDYEWTFHFPIPLNYIIYRAIFWYITNSEKRTELKELGLYKLVGITDEEIVQYGIMETNFQNYVVQGVIQLNNLYGYTTKKNLNIQEIIEKENRESFKSEVQIFCNYGNGFNEEQSYKLNPLEDVCGKIKLEIPVTSGIKQIRIDPCNSNSIVVIDKIIGYSNQYYTLDYYTNGIDLKSNTILFTTNDPQIILTNISSDTMNIEVQMYVQLLFKDITIELCNYLQESKKNMNNKMEKINEKINTMVKENERITKENETIIRKNKKIIEENGNIVKDLKDNYDKAILEKEKLELRVNDIESAYNVIMKSASWRITKPVRITLDLLKKVRNKILSRKRSVELKDGTSIKYNIDGCIYENNILSVQGWIFNFHRKIEGLSLIFDDGKQQYKMKTLKSIERQDVYNVYGNENSLYSGFSLKARIKNIDRILVYLEIDGEEKILIDEIKGPESEGEIVIEPIDDSLESNNIMEFKKENVISSINYPEEVFKFTIDIIIPVYNGYEYLEKLFSSIVKTKMNYRLIVINDNSPDKRVSEFLNEYASAQEIILIENSKNLGFVKSVNKGFEVSTNHVALLNTDIELPSMWLERLMAPVLLNLDVASSTPFTNCGTICSFPNFCEDNAIFEGMNVDDMDLAFQVIKPNYTSLPTGVGFCMGISKNALEKIGYFDDNTFDKGYGEENDWCQRAIKNGYRNVHVENLYVYHKHGGSFLSEEKKQLLERNSTLLSKKHPNYNSDVAYFCQVDPVKDIRNYILFKILSSKNNGCSVYFDHNIGGGATSYLNREVAKKISNGEDIIIIRYDVSSRVYTINYRYKEYNISYYCVKFDDILDVLMDLKISKIYINELVTYPNLYSILEKLIEFRNLKNIEIIMLLHDLFCICPTINLLNDKGGYCNIPSIEECKGCLMNNKLIHYDEYDSMECWRECWKGFLSQCNKIIVFSENSRELIEKSYGLINNVDVVPHSVDYMIPLVKKYKTTTTLNIGLLGVLGFHKGINIIRQMLELIENENLDIKIILIGSTTEELNHKNFRQIGEYTTDSIPKLVLENDIDLFFISSIWPETFSYTTQEIIGMGLPIVSFDIGAPAERIKKYNNGLVLDSFDIKKSLNDIINFSKKFNYKIADDTKVLFIGEYLSFSSRYRIEHFREQLLINGIKSDFSLVEDLVKYNIEEYETIVIYRCRYSDSINNFIKECHKKGKKVFYDIDDYIFDYDKIKHLDFLNGEDYVDFYKYSSDIYKCMSLSDGFITSTENMKKSIESSFANKSVCVNRNVASMEMFIISLKAKSEIIKNKEKVVIGYFSGSKTHDKDFEIISNVLLDILKNNANVHLKIGGCLNLPKEFEGVKQRIESVGFVDWKRLPYLIAGVDINLLPVEDTFFHSCKSENKWTEAALVGVPTVASCNSELENVIKNNENGLLCKDKEEWADNLNKLIQDLKFRTEISQNAYNTVLKKYITTNSGIEAINFILNKDV</sequence>
<dbReference type="SUPFAM" id="SSF53756">
    <property type="entry name" value="UDP-Glycosyltransferase/glycogen phosphorylase"/>
    <property type="match status" value="2"/>
</dbReference>
<feature type="coiled-coil region" evidence="5">
    <location>
        <begin position="386"/>
        <end position="466"/>
    </location>
</feature>
<dbReference type="PANTHER" id="PTHR43179:SF12">
    <property type="entry name" value="GALACTOFURANOSYLTRANSFERASE GLFT2"/>
    <property type="match status" value="1"/>
</dbReference>
<feature type="domain" description="Glycosyl transferase family 1" evidence="6">
    <location>
        <begin position="1143"/>
        <end position="1272"/>
    </location>
</feature>
<evidence type="ECO:0000256" key="4">
    <source>
        <dbReference type="ARBA" id="ARBA00022679"/>
    </source>
</evidence>
<dbReference type="Pfam" id="PF13692">
    <property type="entry name" value="Glyco_trans_1_4"/>
    <property type="match status" value="1"/>
</dbReference>
<dbReference type="Gene3D" id="3.40.50.2000">
    <property type="entry name" value="Glycogen Phosphorylase B"/>
    <property type="match status" value="3"/>
</dbReference>
<dbReference type="GO" id="GO:0016757">
    <property type="term" value="F:glycosyltransferase activity"/>
    <property type="evidence" value="ECO:0007669"/>
    <property type="project" value="UniProtKB-KW"/>
</dbReference>
<keyword evidence="5" id="KW-0175">Coiled coil</keyword>
<feature type="domain" description="Glycosyltransferase 2-like" evidence="7">
    <location>
        <begin position="656"/>
        <end position="762"/>
    </location>
</feature>
<evidence type="ECO:0000259" key="7">
    <source>
        <dbReference type="Pfam" id="PF00535"/>
    </source>
</evidence>
<evidence type="ECO:0000313" key="9">
    <source>
        <dbReference type="Proteomes" id="UP000822184"/>
    </source>
</evidence>
<organism evidence="8 9">
    <name type="scientific">Clostridium beijerinckii</name>
    <name type="common">Clostridium MP</name>
    <dbReference type="NCBI Taxonomy" id="1520"/>
    <lineage>
        <taxon>Bacteria</taxon>
        <taxon>Bacillati</taxon>
        <taxon>Bacillota</taxon>
        <taxon>Clostridia</taxon>
        <taxon>Eubacteriales</taxon>
        <taxon>Clostridiaceae</taxon>
        <taxon>Clostridium</taxon>
    </lineage>
</organism>
<dbReference type="InterPro" id="IPR029044">
    <property type="entry name" value="Nucleotide-diphossugar_trans"/>
</dbReference>
<evidence type="ECO:0000256" key="2">
    <source>
        <dbReference type="ARBA" id="ARBA00006739"/>
    </source>
</evidence>
<comment type="pathway">
    <text evidence="1">Cell wall biogenesis; cell wall polysaccharide biosynthesis.</text>
</comment>
<evidence type="ECO:0000256" key="3">
    <source>
        <dbReference type="ARBA" id="ARBA00022676"/>
    </source>
</evidence>
<evidence type="ECO:0000259" key="6">
    <source>
        <dbReference type="Pfam" id="PF00534"/>
    </source>
</evidence>
<keyword evidence="4" id="KW-0808">Transferase</keyword>
<evidence type="ECO:0000256" key="1">
    <source>
        <dbReference type="ARBA" id="ARBA00004776"/>
    </source>
</evidence>
<gene>
    <name evidence="8" type="ORF">BCD95_000699</name>
</gene>
<dbReference type="SUPFAM" id="SSF53448">
    <property type="entry name" value="Nucleotide-diphospho-sugar transferases"/>
    <property type="match status" value="1"/>
</dbReference>
<evidence type="ECO:0000313" key="8">
    <source>
        <dbReference type="EMBL" id="NSB12440.1"/>
    </source>
</evidence>
<name>A0AAE5H167_CLOBE</name>
<dbReference type="Gene3D" id="3.90.550.10">
    <property type="entry name" value="Spore Coat Polysaccharide Biosynthesis Protein SpsA, Chain A"/>
    <property type="match status" value="1"/>
</dbReference>
<dbReference type="EMBL" id="JABTDW010000001">
    <property type="protein sequence ID" value="NSB12440.1"/>
    <property type="molecule type" value="Genomic_DNA"/>
</dbReference>
<dbReference type="InterPro" id="IPR001296">
    <property type="entry name" value="Glyco_trans_1"/>
</dbReference>
<protein>
    <submittedName>
        <fullName evidence="8">GT2 family glycosyltransferase</fullName>
    </submittedName>
</protein>
<dbReference type="Pfam" id="PF00534">
    <property type="entry name" value="Glycos_transf_1"/>
    <property type="match status" value="1"/>
</dbReference>
<evidence type="ECO:0000256" key="5">
    <source>
        <dbReference type="SAM" id="Coils"/>
    </source>
</evidence>
<dbReference type="PANTHER" id="PTHR43179">
    <property type="entry name" value="RHAMNOSYLTRANSFERASE WBBL"/>
    <property type="match status" value="1"/>
</dbReference>
<keyword evidence="3" id="KW-0328">Glycosyltransferase</keyword>
<dbReference type="InterPro" id="IPR001173">
    <property type="entry name" value="Glyco_trans_2-like"/>
</dbReference>
<dbReference type="Pfam" id="PF00535">
    <property type="entry name" value="Glycos_transf_2"/>
    <property type="match status" value="1"/>
</dbReference>
<dbReference type="Proteomes" id="UP000822184">
    <property type="component" value="Unassembled WGS sequence"/>
</dbReference>
<comment type="caution">
    <text evidence="8">The sequence shown here is derived from an EMBL/GenBank/DDBJ whole genome shotgun (WGS) entry which is preliminary data.</text>
</comment>